<gene>
    <name evidence="2" type="ORF">SAMN04488524_3032</name>
</gene>
<organism evidence="2 3">
    <name type="scientific">Pedobacter africanus</name>
    <dbReference type="NCBI Taxonomy" id="151894"/>
    <lineage>
        <taxon>Bacteria</taxon>
        <taxon>Pseudomonadati</taxon>
        <taxon>Bacteroidota</taxon>
        <taxon>Sphingobacteriia</taxon>
        <taxon>Sphingobacteriales</taxon>
        <taxon>Sphingobacteriaceae</taxon>
        <taxon>Pedobacter</taxon>
    </lineage>
</organism>
<dbReference type="Proteomes" id="UP000192756">
    <property type="component" value="Unassembled WGS sequence"/>
</dbReference>
<dbReference type="RefSeq" id="WP_084239855.1">
    <property type="nucleotide sequence ID" value="NZ_FWXT01000002.1"/>
</dbReference>
<evidence type="ECO:0000313" key="2">
    <source>
        <dbReference type="EMBL" id="SMC86641.1"/>
    </source>
</evidence>
<keyword evidence="1" id="KW-0732">Signal</keyword>
<sequence length="186" mass="19738">MKTPVFTLVIAFAVLMSSKSYAQKLENEIFTSSTGIEFKVGDNITIGMPSNGTEFTNITEHLKGFKKLGKLAGDLSDVGAQVVSSGYDAGSAGAVKTGAKLSQTGSQAAKLTALTDKLSPQAKPIAGKKLRILKFKVEGNEKRGQHFFAIVAAEGNKDFKIELEPAIESKEIVAVGTNNFGNPKKK</sequence>
<dbReference type="OrthoDB" id="1494430at2"/>
<dbReference type="STRING" id="151894.SAMN04488524_3032"/>
<evidence type="ECO:0000313" key="3">
    <source>
        <dbReference type="Proteomes" id="UP000192756"/>
    </source>
</evidence>
<accession>A0A1W2CN67</accession>
<dbReference type="EMBL" id="FWXT01000002">
    <property type="protein sequence ID" value="SMC86641.1"/>
    <property type="molecule type" value="Genomic_DNA"/>
</dbReference>
<reference evidence="3" key="1">
    <citation type="submission" date="2017-04" db="EMBL/GenBank/DDBJ databases">
        <authorList>
            <person name="Varghese N."/>
            <person name="Submissions S."/>
        </authorList>
    </citation>
    <scope>NUCLEOTIDE SEQUENCE [LARGE SCALE GENOMIC DNA]</scope>
    <source>
        <strain evidence="3">DSM 12126</strain>
    </source>
</reference>
<feature type="chain" id="PRO_5012009250" evidence="1">
    <location>
        <begin position="23"/>
        <end position="186"/>
    </location>
</feature>
<keyword evidence="3" id="KW-1185">Reference proteome</keyword>
<proteinExistence type="predicted"/>
<name>A0A1W2CN67_9SPHI</name>
<dbReference type="AlphaFoldDB" id="A0A1W2CN67"/>
<feature type="signal peptide" evidence="1">
    <location>
        <begin position="1"/>
        <end position="22"/>
    </location>
</feature>
<evidence type="ECO:0000256" key="1">
    <source>
        <dbReference type="SAM" id="SignalP"/>
    </source>
</evidence>
<protein>
    <submittedName>
        <fullName evidence="2">Uncharacterized protein</fullName>
    </submittedName>
</protein>